<dbReference type="Proteomes" id="UP001162734">
    <property type="component" value="Chromosome"/>
</dbReference>
<protein>
    <recommendedName>
        <fullName evidence="4">Glycosyltransferase 2-like domain-containing protein</fullName>
    </recommendedName>
</protein>
<comment type="similarity">
    <text evidence="1">Belongs to the glycosyltransferase 2 family.</text>
</comment>
<gene>
    <name evidence="5" type="ORF">AMPC_05480</name>
</gene>
<dbReference type="InterPro" id="IPR029044">
    <property type="entry name" value="Nucleotide-diphossugar_trans"/>
</dbReference>
<evidence type="ECO:0000313" key="6">
    <source>
        <dbReference type="Proteomes" id="UP001162734"/>
    </source>
</evidence>
<dbReference type="PANTHER" id="PTHR43630:SF1">
    <property type="entry name" value="POLY-BETA-1,6-N-ACETYL-D-GLUCOSAMINE SYNTHASE"/>
    <property type="match status" value="1"/>
</dbReference>
<reference evidence="6" key="1">
    <citation type="journal article" date="2022" name="Int. J. Syst. Evol. Microbiol.">
        <title>Anaeromyxobacter oryzae sp. nov., Anaeromyxobacter diazotrophicus sp. nov. and Anaeromyxobacter paludicola sp. nov., isolated from paddy soils.</title>
        <authorList>
            <person name="Itoh H."/>
            <person name="Xu Z."/>
            <person name="Mise K."/>
            <person name="Masuda Y."/>
            <person name="Ushijima N."/>
            <person name="Hayakawa C."/>
            <person name="Shiratori Y."/>
            <person name="Senoo K."/>
        </authorList>
    </citation>
    <scope>NUCLEOTIDE SEQUENCE [LARGE SCALE GENOMIC DNA]</scope>
    <source>
        <strain evidence="6">Red630</strain>
    </source>
</reference>
<evidence type="ECO:0000313" key="5">
    <source>
        <dbReference type="EMBL" id="BDG07435.1"/>
    </source>
</evidence>
<keyword evidence="3" id="KW-0808">Transferase</keyword>
<dbReference type="Gene3D" id="3.90.550.10">
    <property type="entry name" value="Spore Coat Polysaccharide Biosynthesis Protein SpsA, Chain A"/>
    <property type="match status" value="1"/>
</dbReference>
<keyword evidence="6" id="KW-1185">Reference proteome</keyword>
<dbReference type="InterPro" id="IPR001173">
    <property type="entry name" value="Glyco_trans_2-like"/>
</dbReference>
<accession>A0ABM7X6I9</accession>
<evidence type="ECO:0000259" key="4">
    <source>
        <dbReference type="Pfam" id="PF00535"/>
    </source>
</evidence>
<keyword evidence="2" id="KW-0328">Glycosyltransferase</keyword>
<dbReference type="RefSeq" id="WP_248344175.1">
    <property type="nucleotide sequence ID" value="NZ_AP025592.1"/>
</dbReference>
<evidence type="ECO:0000256" key="3">
    <source>
        <dbReference type="ARBA" id="ARBA00022679"/>
    </source>
</evidence>
<organism evidence="5 6">
    <name type="scientific">Anaeromyxobacter paludicola</name>
    <dbReference type="NCBI Taxonomy" id="2918171"/>
    <lineage>
        <taxon>Bacteria</taxon>
        <taxon>Pseudomonadati</taxon>
        <taxon>Myxococcota</taxon>
        <taxon>Myxococcia</taxon>
        <taxon>Myxococcales</taxon>
        <taxon>Cystobacterineae</taxon>
        <taxon>Anaeromyxobacteraceae</taxon>
        <taxon>Anaeromyxobacter</taxon>
    </lineage>
</organism>
<name>A0ABM7X6I9_9BACT</name>
<evidence type="ECO:0000256" key="2">
    <source>
        <dbReference type="ARBA" id="ARBA00022676"/>
    </source>
</evidence>
<sequence>MAATPDAIRCSMGIMAYNEEANIGRLLEAVAGQRTAAARITEVIVIASGCTDDTVGVARRFAASEPRVRVVVQERREGKSAAVNLFLSQAREQVLVLCSADILPAPDTVERIVLPFADPEVAMTTCRPVPVNDRTRFMGFAAHMLWDLHHEINLREFKAGEMIAFRKVFERIPRRSAVDEASVESVIRGQGYTVRYVPDAVTYNKGPDTVRDFLSQRRRIFAGHLALRDGCGYRPSTLGSLKILGLVLRRLDWRPKYFAWTWAVAALEAWGRHLGRRDHRRRLDHSVWAMASTTKALGLTAPPDPLPLPDAALLAHARALQAADLPVATARLAPLPTASGGAPQEHA</sequence>
<proteinExistence type="inferred from homology"/>
<evidence type="ECO:0000256" key="1">
    <source>
        <dbReference type="ARBA" id="ARBA00006739"/>
    </source>
</evidence>
<feature type="domain" description="Glycosyltransferase 2-like" evidence="4">
    <location>
        <begin position="13"/>
        <end position="164"/>
    </location>
</feature>
<dbReference type="SUPFAM" id="SSF53448">
    <property type="entry name" value="Nucleotide-diphospho-sugar transferases"/>
    <property type="match status" value="1"/>
</dbReference>
<dbReference type="PANTHER" id="PTHR43630">
    <property type="entry name" value="POLY-BETA-1,6-N-ACETYL-D-GLUCOSAMINE SYNTHASE"/>
    <property type="match status" value="1"/>
</dbReference>
<dbReference type="EMBL" id="AP025592">
    <property type="protein sequence ID" value="BDG07435.1"/>
    <property type="molecule type" value="Genomic_DNA"/>
</dbReference>
<dbReference type="Pfam" id="PF00535">
    <property type="entry name" value="Glycos_transf_2"/>
    <property type="match status" value="1"/>
</dbReference>